<dbReference type="Proteomes" id="UP000001964">
    <property type="component" value="Chromosome"/>
</dbReference>
<keyword evidence="1" id="KW-0812">Transmembrane</keyword>
<dbReference type="InterPro" id="IPR021836">
    <property type="entry name" value="DUF3429"/>
</dbReference>
<keyword evidence="1" id="KW-0472">Membrane</keyword>
<dbReference type="PANTHER" id="PTHR15887:SF1">
    <property type="entry name" value="TRANSMEMBRANE PROTEIN 69"/>
    <property type="match status" value="1"/>
</dbReference>
<evidence type="ECO:0008006" key="4">
    <source>
        <dbReference type="Google" id="ProtNLM"/>
    </source>
</evidence>
<gene>
    <name evidence="2" type="ordered locus">Mmar10_0532</name>
</gene>
<dbReference type="RefSeq" id="WP_011642472.1">
    <property type="nucleotide sequence ID" value="NC_008347.1"/>
</dbReference>
<name>Q0ASB2_MARMM</name>
<sequence precursor="true">MTDSQPVPKTPLLLGLAGWIPFWLPVALTAQAAFSGRSAAAEAGLFVIYAAIILGFLGGVRWGRALSDEDSNALTFTLSITPSLAGLAATFLYWAGAPLTAFTLVFASLFMHWRWDIASTRRGILPAWYGRLRSVLTLGACTAALAMLALYPMTV</sequence>
<dbReference type="STRING" id="394221.Mmar10_0532"/>
<feature type="transmembrane region" description="Helical" evidence="1">
    <location>
        <begin position="12"/>
        <end position="34"/>
    </location>
</feature>
<keyword evidence="1" id="KW-1133">Transmembrane helix</keyword>
<dbReference type="HOGENOM" id="CLU_045137_3_1_5"/>
<dbReference type="Pfam" id="PF11911">
    <property type="entry name" value="DUF3429"/>
    <property type="match status" value="1"/>
</dbReference>
<accession>Q0ASB2</accession>
<dbReference type="OrthoDB" id="5297436at2"/>
<dbReference type="AlphaFoldDB" id="Q0ASB2"/>
<reference evidence="2 3" key="1">
    <citation type="submission" date="2006-08" db="EMBL/GenBank/DDBJ databases">
        <title>Complete sequence of Maricaulis maris MCS10.</title>
        <authorList>
            <consortium name="US DOE Joint Genome Institute"/>
            <person name="Copeland A."/>
            <person name="Lucas S."/>
            <person name="Lapidus A."/>
            <person name="Barry K."/>
            <person name="Detter J.C."/>
            <person name="Glavina del Rio T."/>
            <person name="Hammon N."/>
            <person name="Israni S."/>
            <person name="Dalin E."/>
            <person name="Tice H."/>
            <person name="Pitluck S."/>
            <person name="Saunders E."/>
            <person name="Brettin T."/>
            <person name="Bruce D."/>
            <person name="Han C."/>
            <person name="Tapia R."/>
            <person name="Gilna P."/>
            <person name="Schmutz J."/>
            <person name="Larimer F."/>
            <person name="Land M."/>
            <person name="Hauser L."/>
            <person name="Kyrpides N."/>
            <person name="Mikhailova N."/>
            <person name="Viollier P."/>
            <person name="Stephens C."/>
            <person name="Richardson P."/>
        </authorList>
    </citation>
    <scope>NUCLEOTIDE SEQUENCE [LARGE SCALE GENOMIC DNA]</scope>
    <source>
        <strain evidence="2 3">MCS10</strain>
    </source>
</reference>
<organism evidence="2 3">
    <name type="scientific">Maricaulis maris (strain MCS10)</name>
    <name type="common">Caulobacter maris</name>
    <dbReference type="NCBI Taxonomy" id="394221"/>
    <lineage>
        <taxon>Bacteria</taxon>
        <taxon>Pseudomonadati</taxon>
        <taxon>Pseudomonadota</taxon>
        <taxon>Alphaproteobacteria</taxon>
        <taxon>Maricaulales</taxon>
        <taxon>Maricaulaceae</taxon>
        <taxon>Maricaulis</taxon>
    </lineage>
</organism>
<keyword evidence="3" id="KW-1185">Reference proteome</keyword>
<evidence type="ECO:0000313" key="3">
    <source>
        <dbReference type="Proteomes" id="UP000001964"/>
    </source>
</evidence>
<feature type="transmembrane region" description="Helical" evidence="1">
    <location>
        <begin position="46"/>
        <end position="64"/>
    </location>
</feature>
<dbReference type="EMBL" id="CP000449">
    <property type="protein sequence ID" value="ABI64825.1"/>
    <property type="molecule type" value="Genomic_DNA"/>
</dbReference>
<dbReference type="KEGG" id="mmr:Mmar10_0532"/>
<proteinExistence type="predicted"/>
<dbReference type="PANTHER" id="PTHR15887">
    <property type="entry name" value="TRANSMEMBRANE PROTEIN 69"/>
    <property type="match status" value="1"/>
</dbReference>
<feature type="transmembrane region" description="Helical" evidence="1">
    <location>
        <begin position="132"/>
        <end position="151"/>
    </location>
</feature>
<evidence type="ECO:0000313" key="2">
    <source>
        <dbReference type="EMBL" id="ABI64825.1"/>
    </source>
</evidence>
<dbReference type="eggNOG" id="ENOG5033AJV">
    <property type="taxonomic scope" value="Bacteria"/>
</dbReference>
<evidence type="ECO:0000256" key="1">
    <source>
        <dbReference type="SAM" id="Phobius"/>
    </source>
</evidence>
<protein>
    <recommendedName>
        <fullName evidence="4">DUF3429 domain-containing protein</fullName>
    </recommendedName>
</protein>
<feature type="transmembrane region" description="Helical" evidence="1">
    <location>
        <begin position="84"/>
        <end position="111"/>
    </location>
</feature>